<dbReference type="SUPFAM" id="SSF52343">
    <property type="entry name" value="Ferredoxin reductase-like, C-terminal NADP-linked domain"/>
    <property type="match status" value="1"/>
</dbReference>
<evidence type="ECO:0000256" key="10">
    <source>
        <dbReference type="ARBA" id="ARBA00023166"/>
    </source>
</evidence>
<dbReference type="PROSITE" id="PS51384">
    <property type="entry name" value="FAD_FR"/>
    <property type="match status" value="1"/>
</dbReference>
<dbReference type="InterPro" id="IPR008333">
    <property type="entry name" value="Cbr1-like_FAD-bd_dom"/>
</dbReference>
<dbReference type="FunFam" id="3.40.50.80:FF:000005">
    <property type="entry name" value="NADH-cytochrome b5 reductase"/>
    <property type="match status" value="1"/>
</dbReference>
<feature type="binding site" evidence="12">
    <location>
        <position position="129"/>
    </location>
    <ligand>
        <name>FAD</name>
        <dbReference type="ChEBI" id="CHEBI:57692"/>
    </ligand>
</feature>
<keyword evidence="8" id="KW-0756">Sterol biosynthesis</keyword>
<evidence type="ECO:0000256" key="13">
    <source>
        <dbReference type="RuleBase" id="RU361226"/>
    </source>
</evidence>
<name>A0AAW2HT05_9NEOP</name>
<evidence type="ECO:0000256" key="5">
    <source>
        <dbReference type="ARBA" id="ARBA00022827"/>
    </source>
</evidence>
<dbReference type="GO" id="GO:0071949">
    <property type="term" value="F:FAD binding"/>
    <property type="evidence" value="ECO:0007669"/>
    <property type="project" value="TreeGrafter"/>
</dbReference>
<dbReference type="PANTHER" id="PTHR19370:SF185">
    <property type="entry name" value="NADH-CYTOCHROME B5 REDUCTASE"/>
    <property type="match status" value="1"/>
</dbReference>
<comment type="cofactor">
    <cofactor evidence="1 12 13">
        <name>FAD</name>
        <dbReference type="ChEBI" id="CHEBI:57692"/>
    </cofactor>
</comment>
<evidence type="ECO:0000256" key="8">
    <source>
        <dbReference type="ARBA" id="ARBA00023011"/>
    </source>
</evidence>
<dbReference type="GO" id="GO:0016126">
    <property type="term" value="P:sterol biosynthetic process"/>
    <property type="evidence" value="ECO:0007669"/>
    <property type="project" value="UniProtKB-KW"/>
</dbReference>
<dbReference type="PANTHER" id="PTHR19370">
    <property type="entry name" value="NADH-CYTOCHROME B5 REDUCTASE"/>
    <property type="match status" value="1"/>
</dbReference>
<protein>
    <recommendedName>
        <fullName evidence="13">NADH-cytochrome b5 reductase</fullName>
        <ecNumber evidence="13">1.6.2.2</ecNumber>
    </recommendedName>
</protein>
<proteinExistence type="inferred from homology"/>
<dbReference type="FunFam" id="2.40.30.10:FF:000021">
    <property type="entry name" value="NADH-cytochrome b5 reductase"/>
    <property type="match status" value="1"/>
</dbReference>
<dbReference type="Gene3D" id="3.40.50.80">
    <property type="entry name" value="Nucleotide-binding domain of ferredoxin-NADP reductase (FNR) module"/>
    <property type="match status" value="1"/>
</dbReference>
<keyword evidence="4 12" id="KW-0285">Flavoprotein</keyword>
<evidence type="ECO:0000256" key="12">
    <source>
        <dbReference type="PIRSR" id="PIRSR601834-1"/>
    </source>
</evidence>
<keyword evidence="11" id="KW-0753">Steroid metabolism</keyword>
<dbReference type="PRINTS" id="PR00371">
    <property type="entry name" value="FPNCR"/>
</dbReference>
<feature type="binding site" evidence="12">
    <location>
        <position position="114"/>
    </location>
    <ligand>
        <name>FAD</name>
        <dbReference type="ChEBI" id="CHEBI:57692"/>
    </ligand>
</feature>
<keyword evidence="10" id="KW-1207">Sterol metabolism</keyword>
<gene>
    <name evidence="15" type="ORF">PYX00_005824</name>
</gene>
<dbReference type="EC" id="1.6.2.2" evidence="13"/>
<keyword evidence="9 13" id="KW-0520">NAD</keyword>
<feature type="binding site" evidence="12">
    <location>
        <position position="117"/>
    </location>
    <ligand>
        <name>FAD</name>
        <dbReference type="ChEBI" id="CHEBI:57692"/>
    </ligand>
</feature>
<feature type="binding site" evidence="12">
    <location>
        <position position="95"/>
    </location>
    <ligand>
        <name>FAD</name>
        <dbReference type="ChEBI" id="CHEBI:57692"/>
    </ligand>
</feature>
<feature type="binding site" evidence="12">
    <location>
        <position position="131"/>
    </location>
    <ligand>
        <name>FAD</name>
        <dbReference type="ChEBI" id="CHEBI:57692"/>
    </ligand>
</feature>
<reference evidence="15" key="1">
    <citation type="journal article" date="2024" name="Gigascience">
        <title>Chromosome-level genome of the poultry shaft louse Menopon gallinae provides insight into the host-switching and adaptive evolution of parasitic lice.</title>
        <authorList>
            <person name="Xu Y."/>
            <person name="Ma L."/>
            <person name="Liu S."/>
            <person name="Liang Y."/>
            <person name="Liu Q."/>
            <person name="He Z."/>
            <person name="Tian L."/>
            <person name="Duan Y."/>
            <person name="Cai W."/>
            <person name="Li H."/>
            <person name="Song F."/>
        </authorList>
    </citation>
    <scope>NUCLEOTIDE SEQUENCE</scope>
    <source>
        <strain evidence="15">Cailab_2023a</strain>
    </source>
</reference>
<dbReference type="InterPro" id="IPR001709">
    <property type="entry name" value="Flavoprot_Pyr_Nucl_cyt_Rdtase"/>
</dbReference>
<dbReference type="InterPro" id="IPR001433">
    <property type="entry name" value="OxRdtase_FAD/NAD-bd"/>
</dbReference>
<keyword evidence="3" id="KW-0444">Lipid biosynthesis</keyword>
<keyword evidence="6" id="KW-0443">Lipid metabolism</keyword>
<dbReference type="AlphaFoldDB" id="A0AAW2HT05"/>
<dbReference type="GO" id="GO:0090524">
    <property type="term" value="F:cytochrome-b5 reductase activity, acting on NADH"/>
    <property type="evidence" value="ECO:0007669"/>
    <property type="project" value="UniProtKB-EC"/>
</dbReference>
<accession>A0AAW2HT05</accession>
<sequence length="304" mass="34114">MFETLPLLEAAVVIVAAALTIHFFLKRSKDQVVSNLKTLIDPTAKYSLPLAEKEEVSHDTRRFRFKLPSDKHVLGLPIGQHITISAKINDELVIRSYTPISSDDDVGYLDLIIKVYFRNTHPKFPDGGKMSQYLESLSIGDKIDVRGPSGRLQYLGNGSFSIKNMRKDPPTVITVKKVNMIAGGTGITPMYQLIKHVTRDSKDSTQLALLFANQTERDILIRKELDDIAQSHPSKFRVWYTVDTASEGWNYSTGFVNAEMIAGHLFPPGKDTITLMCGPPPMINFACHPNLDKLGYDQKLRFAY</sequence>
<comment type="caution">
    <text evidence="15">The sequence shown here is derived from an EMBL/GenBank/DDBJ whole genome shotgun (WGS) entry which is preliminary data.</text>
</comment>
<feature type="binding site" evidence="12">
    <location>
        <position position="130"/>
    </location>
    <ligand>
        <name>FAD</name>
        <dbReference type="ChEBI" id="CHEBI:57692"/>
    </ligand>
</feature>
<evidence type="ECO:0000256" key="2">
    <source>
        <dbReference type="ARBA" id="ARBA00006105"/>
    </source>
</evidence>
<evidence type="ECO:0000256" key="9">
    <source>
        <dbReference type="ARBA" id="ARBA00023027"/>
    </source>
</evidence>
<keyword evidence="6" id="KW-0752">Steroid biosynthesis</keyword>
<dbReference type="InterPro" id="IPR001834">
    <property type="entry name" value="CBR-like"/>
</dbReference>
<comment type="similarity">
    <text evidence="2 13">Belongs to the flavoprotein pyridine nucleotide cytochrome reductase family.</text>
</comment>
<comment type="catalytic activity">
    <reaction evidence="13">
        <text>2 Fe(III)-[cytochrome b5] + NADH = 2 Fe(II)-[cytochrome b5] + NAD(+) + H(+)</text>
        <dbReference type="Rhea" id="RHEA:46680"/>
        <dbReference type="Rhea" id="RHEA-COMP:10438"/>
        <dbReference type="Rhea" id="RHEA-COMP:10439"/>
        <dbReference type="ChEBI" id="CHEBI:15378"/>
        <dbReference type="ChEBI" id="CHEBI:29033"/>
        <dbReference type="ChEBI" id="CHEBI:29034"/>
        <dbReference type="ChEBI" id="CHEBI:57540"/>
        <dbReference type="ChEBI" id="CHEBI:57945"/>
        <dbReference type="EC" id="1.6.2.2"/>
    </reaction>
</comment>
<evidence type="ECO:0000256" key="1">
    <source>
        <dbReference type="ARBA" id="ARBA00001974"/>
    </source>
</evidence>
<evidence type="ECO:0000256" key="7">
    <source>
        <dbReference type="ARBA" id="ARBA00023002"/>
    </source>
</evidence>
<dbReference type="PRINTS" id="PR00406">
    <property type="entry name" value="CYTB5RDTASE"/>
</dbReference>
<organism evidence="15">
    <name type="scientific">Menopon gallinae</name>
    <name type="common">poultry shaft louse</name>
    <dbReference type="NCBI Taxonomy" id="328185"/>
    <lineage>
        <taxon>Eukaryota</taxon>
        <taxon>Metazoa</taxon>
        <taxon>Ecdysozoa</taxon>
        <taxon>Arthropoda</taxon>
        <taxon>Hexapoda</taxon>
        <taxon>Insecta</taxon>
        <taxon>Pterygota</taxon>
        <taxon>Neoptera</taxon>
        <taxon>Paraneoptera</taxon>
        <taxon>Psocodea</taxon>
        <taxon>Troctomorpha</taxon>
        <taxon>Phthiraptera</taxon>
        <taxon>Amblycera</taxon>
        <taxon>Menoponidae</taxon>
        <taxon>Menopon</taxon>
    </lineage>
</organism>
<feature type="domain" description="FAD-binding FR-type" evidence="14">
    <location>
        <begin position="43"/>
        <end position="155"/>
    </location>
</feature>
<dbReference type="CDD" id="cd06183">
    <property type="entry name" value="cyt_b5_reduct_like"/>
    <property type="match status" value="1"/>
</dbReference>
<evidence type="ECO:0000256" key="11">
    <source>
        <dbReference type="ARBA" id="ARBA00023221"/>
    </source>
</evidence>
<dbReference type="SUPFAM" id="SSF63380">
    <property type="entry name" value="Riboflavin synthase domain-like"/>
    <property type="match status" value="1"/>
</dbReference>
<dbReference type="EMBL" id="JARGDH010000003">
    <property type="protein sequence ID" value="KAL0273059.1"/>
    <property type="molecule type" value="Genomic_DNA"/>
</dbReference>
<dbReference type="Gene3D" id="2.40.30.10">
    <property type="entry name" value="Translation factors"/>
    <property type="match status" value="1"/>
</dbReference>
<dbReference type="InterPro" id="IPR017938">
    <property type="entry name" value="Riboflavin_synthase-like_b-brl"/>
</dbReference>
<evidence type="ECO:0000259" key="14">
    <source>
        <dbReference type="PROSITE" id="PS51384"/>
    </source>
</evidence>
<evidence type="ECO:0000256" key="3">
    <source>
        <dbReference type="ARBA" id="ARBA00022516"/>
    </source>
</evidence>
<dbReference type="Pfam" id="PF00970">
    <property type="entry name" value="FAD_binding_6"/>
    <property type="match status" value="1"/>
</dbReference>
<evidence type="ECO:0000313" key="15">
    <source>
        <dbReference type="EMBL" id="KAL0273059.1"/>
    </source>
</evidence>
<evidence type="ECO:0000256" key="6">
    <source>
        <dbReference type="ARBA" id="ARBA00022955"/>
    </source>
</evidence>
<feature type="binding site" evidence="12">
    <location>
        <position position="112"/>
    </location>
    <ligand>
        <name>FAD</name>
        <dbReference type="ChEBI" id="CHEBI:57692"/>
    </ligand>
</feature>
<keyword evidence="7 13" id="KW-0560">Oxidoreductase</keyword>
<keyword evidence="5 12" id="KW-0274">FAD</keyword>
<dbReference type="Pfam" id="PF00175">
    <property type="entry name" value="NAD_binding_1"/>
    <property type="match status" value="1"/>
</dbReference>
<evidence type="ECO:0000256" key="4">
    <source>
        <dbReference type="ARBA" id="ARBA00022630"/>
    </source>
</evidence>
<dbReference type="GO" id="GO:0005739">
    <property type="term" value="C:mitochondrion"/>
    <property type="evidence" value="ECO:0007669"/>
    <property type="project" value="TreeGrafter"/>
</dbReference>
<dbReference type="InterPro" id="IPR039261">
    <property type="entry name" value="FNR_nucleotide-bd"/>
</dbReference>
<feature type="binding site" evidence="12">
    <location>
        <position position="188"/>
    </location>
    <ligand>
        <name>FAD</name>
        <dbReference type="ChEBI" id="CHEBI:57692"/>
    </ligand>
</feature>
<feature type="binding site" evidence="12">
    <location>
        <position position="97"/>
    </location>
    <ligand>
        <name>FAD</name>
        <dbReference type="ChEBI" id="CHEBI:57692"/>
    </ligand>
</feature>
<dbReference type="InterPro" id="IPR017927">
    <property type="entry name" value="FAD-bd_FR_type"/>
</dbReference>